<dbReference type="InterPro" id="IPR019328">
    <property type="entry name" value="PIGH-H_dom"/>
</dbReference>
<dbReference type="Pfam" id="PF10181">
    <property type="entry name" value="PIG-H"/>
    <property type="match status" value="1"/>
</dbReference>
<gene>
    <name evidence="5" type="ORF">LWI29_025400</name>
</gene>
<dbReference type="Proteomes" id="UP001168877">
    <property type="component" value="Unassembled WGS sequence"/>
</dbReference>
<accession>A0AA39T9E0</accession>
<evidence type="ECO:0000313" key="6">
    <source>
        <dbReference type="Proteomes" id="UP001168877"/>
    </source>
</evidence>
<dbReference type="GO" id="GO:0000506">
    <property type="term" value="C:glycosylphosphatidylinositol-N-acetylglucosaminyltransferase (GPI-GnT) complex"/>
    <property type="evidence" value="ECO:0007669"/>
    <property type="project" value="InterPro"/>
</dbReference>
<evidence type="ECO:0000259" key="4">
    <source>
        <dbReference type="Pfam" id="PF10181"/>
    </source>
</evidence>
<reference evidence="5" key="1">
    <citation type="journal article" date="2022" name="Plant J.">
        <title>Strategies of tolerance reflected in two North American maple genomes.</title>
        <authorList>
            <person name="McEvoy S.L."/>
            <person name="Sezen U.U."/>
            <person name="Trouern-Trend A."/>
            <person name="McMahon S.M."/>
            <person name="Schaberg P.G."/>
            <person name="Yang J."/>
            <person name="Wegrzyn J.L."/>
            <person name="Swenson N.G."/>
        </authorList>
    </citation>
    <scope>NUCLEOTIDE SEQUENCE</scope>
    <source>
        <strain evidence="5">NS2018</strain>
    </source>
</reference>
<feature type="transmembrane region" description="Helical" evidence="3">
    <location>
        <begin position="63"/>
        <end position="81"/>
    </location>
</feature>
<organism evidence="5 6">
    <name type="scientific">Acer saccharum</name>
    <name type="common">Sugar maple</name>
    <dbReference type="NCBI Taxonomy" id="4024"/>
    <lineage>
        <taxon>Eukaryota</taxon>
        <taxon>Viridiplantae</taxon>
        <taxon>Streptophyta</taxon>
        <taxon>Embryophyta</taxon>
        <taxon>Tracheophyta</taxon>
        <taxon>Spermatophyta</taxon>
        <taxon>Magnoliopsida</taxon>
        <taxon>eudicotyledons</taxon>
        <taxon>Gunneridae</taxon>
        <taxon>Pentapetalae</taxon>
        <taxon>rosids</taxon>
        <taxon>malvids</taxon>
        <taxon>Sapindales</taxon>
        <taxon>Sapindaceae</taxon>
        <taxon>Hippocastanoideae</taxon>
        <taxon>Acereae</taxon>
        <taxon>Acer</taxon>
    </lineage>
</organism>
<feature type="domain" description="Phosphatidylinositol N-acetylglucosaminyltransferase subunit H conserved" evidence="4">
    <location>
        <begin position="89"/>
        <end position="152"/>
    </location>
</feature>
<dbReference type="InterPro" id="IPR044215">
    <property type="entry name" value="PIG-H"/>
</dbReference>
<protein>
    <recommendedName>
        <fullName evidence="4">Phosphatidylinositol N-acetylglucosaminyltransferase subunit H conserved domain-containing protein</fullName>
    </recommendedName>
</protein>
<evidence type="ECO:0000256" key="3">
    <source>
        <dbReference type="SAM" id="Phobius"/>
    </source>
</evidence>
<dbReference type="PANTHER" id="PTHR15231">
    <property type="entry name" value="PHOSPHATIDYLINOSITOL N-ACETYLGLUCOSAMINYLTRANSFERASE SUBUNIT H"/>
    <property type="match status" value="1"/>
</dbReference>
<keyword evidence="3" id="KW-0812">Transmembrane</keyword>
<sequence length="183" mass="21190">MVDDSIVNRRYSYIRESKWPVEAIDLHHVVVRRSRANRFFMRLSVVAVLANSLYLVLFKNESITFLFWSLMLSGLVVKLMLWKPVEKESVIIIPALGVQLETHYLSGKILRRFLPIGKILRPALLECVTPVTCYWSLSLVLRDEDELTLVFKELHPPVKMLVPVWKALCAIIDDKERPDTEDG</sequence>
<dbReference type="GO" id="GO:0006506">
    <property type="term" value="P:GPI anchor biosynthetic process"/>
    <property type="evidence" value="ECO:0007669"/>
    <property type="project" value="InterPro"/>
</dbReference>
<comment type="pathway">
    <text evidence="1">Glycolipid biosynthesis; glycosylphosphatidylinositol-anchor biosynthesis.</text>
</comment>
<evidence type="ECO:0000313" key="5">
    <source>
        <dbReference type="EMBL" id="KAK0605316.1"/>
    </source>
</evidence>
<keyword evidence="3" id="KW-0472">Membrane</keyword>
<evidence type="ECO:0000256" key="2">
    <source>
        <dbReference type="ARBA" id="ARBA00009610"/>
    </source>
</evidence>
<evidence type="ECO:0000256" key="1">
    <source>
        <dbReference type="ARBA" id="ARBA00004687"/>
    </source>
</evidence>
<comment type="similarity">
    <text evidence="2">Belongs to the PIGH family.</text>
</comment>
<dbReference type="PANTHER" id="PTHR15231:SF1">
    <property type="entry name" value="PHOSPHATIDYLINOSITOL N-ACETYLGLUCOSAMINYLTRANSFERASE SUBUNIT H"/>
    <property type="match status" value="1"/>
</dbReference>
<dbReference type="EMBL" id="JAUESC010000002">
    <property type="protein sequence ID" value="KAK0605316.1"/>
    <property type="molecule type" value="Genomic_DNA"/>
</dbReference>
<proteinExistence type="inferred from homology"/>
<keyword evidence="6" id="KW-1185">Reference proteome</keyword>
<keyword evidence="3" id="KW-1133">Transmembrane helix</keyword>
<reference evidence="5" key="2">
    <citation type="submission" date="2023-06" db="EMBL/GenBank/DDBJ databases">
        <authorList>
            <person name="Swenson N.G."/>
            <person name="Wegrzyn J.L."/>
            <person name="Mcevoy S.L."/>
        </authorList>
    </citation>
    <scope>NUCLEOTIDE SEQUENCE</scope>
    <source>
        <strain evidence="5">NS2018</strain>
        <tissue evidence="5">Leaf</tissue>
    </source>
</reference>
<dbReference type="AlphaFoldDB" id="A0AA39T9E0"/>
<feature type="transmembrane region" description="Helical" evidence="3">
    <location>
        <begin position="39"/>
        <end position="57"/>
    </location>
</feature>
<comment type="caution">
    <text evidence="5">The sequence shown here is derived from an EMBL/GenBank/DDBJ whole genome shotgun (WGS) entry which is preliminary data.</text>
</comment>
<name>A0AA39T9E0_ACESA</name>